<reference evidence="1" key="1">
    <citation type="submission" date="2022-11" db="EMBL/GenBank/DDBJ databases">
        <title>Lacrimispora xylanolytica sy1, complete genome.</title>
        <authorList>
            <person name="Choi S."/>
        </authorList>
    </citation>
    <scope>NUCLEOTIDE SEQUENCE</scope>
    <source>
        <strain evidence="1">Sy1</strain>
    </source>
</reference>
<organism evidence="1 2">
    <name type="scientific">Lacrimispora xylanolytica</name>
    <dbReference type="NCBI Taxonomy" id="29375"/>
    <lineage>
        <taxon>Bacteria</taxon>
        <taxon>Bacillati</taxon>
        <taxon>Bacillota</taxon>
        <taxon>Clostridia</taxon>
        <taxon>Lachnospirales</taxon>
        <taxon>Lachnospiraceae</taxon>
        <taxon>Lacrimispora</taxon>
    </lineage>
</organism>
<keyword evidence="2" id="KW-1185">Reference proteome</keyword>
<sequence length="134" mass="15789">MKIYVNENYEIISLEIEPEIYREIFEIEQTRAEMFGTLCDACVQGYRYEPQYELLFNEVGSNARDEKTGELLYKLDENGEKIPAGYACYPFVDYKTLMLIQKQYEYSQRQVQALDAQIEYLSMMSGIETEVSHE</sequence>
<dbReference type="EMBL" id="CP113524">
    <property type="protein sequence ID" value="WAJ24060.1"/>
    <property type="molecule type" value="Genomic_DNA"/>
</dbReference>
<proteinExistence type="predicted"/>
<evidence type="ECO:0000313" key="2">
    <source>
        <dbReference type="Proteomes" id="UP001163115"/>
    </source>
</evidence>
<dbReference type="RefSeq" id="WP_268115293.1">
    <property type="nucleotide sequence ID" value="NZ_CP113524.1"/>
</dbReference>
<name>A0ABY7ABJ7_9FIRM</name>
<accession>A0ABY7ABJ7</accession>
<protein>
    <submittedName>
        <fullName evidence="1">Uncharacterized protein</fullName>
    </submittedName>
</protein>
<evidence type="ECO:0000313" key="1">
    <source>
        <dbReference type="EMBL" id="WAJ24060.1"/>
    </source>
</evidence>
<dbReference type="Proteomes" id="UP001163115">
    <property type="component" value="Chromosome"/>
</dbReference>
<gene>
    <name evidence="1" type="ORF">OW255_00585</name>
</gene>